<dbReference type="EMBL" id="HBIX01024339">
    <property type="protein sequence ID" value="CAE0724093.1"/>
    <property type="molecule type" value="Transcribed_RNA"/>
</dbReference>
<feature type="transmembrane region" description="Helical" evidence="1">
    <location>
        <begin position="39"/>
        <end position="63"/>
    </location>
</feature>
<keyword evidence="1" id="KW-0472">Membrane</keyword>
<gene>
    <name evidence="2" type="ORF">PAUS00366_LOCUS16845</name>
    <name evidence="3" type="ORF">PAUS00366_LOCUS16849</name>
</gene>
<accession>A0A6V0BFH9</accession>
<evidence type="ECO:0000256" key="1">
    <source>
        <dbReference type="SAM" id="Phobius"/>
    </source>
</evidence>
<feature type="transmembrane region" description="Helical" evidence="1">
    <location>
        <begin position="12"/>
        <end position="32"/>
    </location>
</feature>
<proteinExistence type="predicted"/>
<sequence>MFLGLSMDSVSTLIFQGFLGFGISNKPVLLVNACSAGGFVSLLVLMLAVSGVGFALGLAWASFWFFDLFLFEVFAVGISCRFVTAVIGLGFAEAITAWMDGMWDSRRVGLLF</sequence>
<feature type="transmembrane region" description="Helical" evidence="1">
    <location>
        <begin position="69"/>
        <end position="92"/>
    </location>
</feature>
<dbReference type="AlphaFoldDB" id="A0A6V0BFH9"/>
<keyword evidence="1" id="KW-1133">Transmembrane helix</keyword>
<keyword evidence="1" id="KW-0812">Transmembrane</keyword>
<evidence type="ECO:0000313" key="3">
    <source>
        <dbReference type="EMBL" id="CAE0724093.1"/>
    </source>
</evidence>
<protein>
    <submittedName>
        <fullName evidence="3">Uncharacterized protein</fullName>
    </submittedName>
</protein>
<reference evidence="3" key="1">
    <citation type="submission" date="2021-01" db="EMBL/GenBank/DDBJ databases">
        <authorList>
            <person name="Corre E."/>
            <person name="Pelletier E."/>
            <person name="Niang G."/>
            <person name="Scheremetjew M."/>
            <person name="Finn R."/>
            <person name="Kale V."/>
            <person name="Holt S."/>
            <person name="Cochrane G."/>
            <person name="Meng A."/>
            <person name="Brown T."/>
            <person name="Cohen L."/>
        </authorList>
    </citation>
    <scope>NUCLEOTIDE SEQUENCE</scope>
    <source>
        <strain evidence="3">10249 10 AB</strain>
    </source>
</reference>
<organism evidence="3">
    <name type="scientific">Pseudo-nitzschia australis</name>
    <dbReference type="NCBI Taxonomy" id="44445"/>
    <lineage>
        <taxon>Eukaryota</taxon>
        <taxon>Sar</taxon>
        <taxon>Stramenopiles</taxon>
        <taxon>Ochrophyta</taxon>
        <taxon>Bacillariophyta</taxon>
        <taxon>Bacillariophyceae</taxon>
        <taxon>Bacillariophycidae</taxon>
        <taxon>Bacillariales</taxon>
        <taxon>Bacillariaceae</taxon>
        <taxon>Pseudo-nitzschia</taxon>
    </lineage>
</organism>
<name>A0A6V0BFH9_9STRA</name>
<evidence type="ECO:0000313" key="2">
    <source>
        <dbReference type="EMBL" id="CAE0724089.1"/>
    </source>
</evidence>
<dbReference type="EMBL" id="HBIX01024327">
    <property type="protein sequence ID" value="CAE0724089.1"/>
    <property type="molecule type" value="Transcribed_RNA"/>
</dbReference>